<evidence type="ECO:0000256" key="3">
    <source>
        <dbReference type="ARBA" id="ARBA00022741"/>
    </source>
</evidence>
<dbReference type="SMART" id="SM00382">
    <property type="entry name" value="AAA"/>
    <property type="match status" value="2"/>
</dbReference>
<evidence type="ECO:0000313" key="9">
    <source>
        <dbReference type="Proteomes" id="UP000324748"/>
    </source>
</evidence>
<evidence type="ECO:0000256" key="2">
    <source>
        <dbReference type="ARBA" id="ARBA00022737"/>
    </source>
</evidence>
<dbReference type="GO" id="GO:1990275">
    <property type="term" value="F:preribosome binding"/>
    <property type="evidence" value="ECO:0007669"/>
    <property type="project" value="TreeGrafter"/>
</dbReference>
<dbReference type="CDD" id="cd19530">
    <property type="entry name" value="RecA-like_NVL_r2-like"/>
    <property type="match status" value="1"/>
</dbReference>
<dbReference type="Proteomes" id="UP000324748">
    <property type="component" value="Unassembled WGS sequence"/>
</dbReference>
<evidence type="ECO:0000313" key="10">
    <source>
        <dbReference type="Proteomes" id="UP000325313"/>
    </source>
</evidence>
<dbReference type="Pfam" id="PF00004">
    <property type="entry name" value="AAA"/>
    <property type="match status" value="2"/>
</dbReference>
<dbReference type="GO" id="GO:0003723">
    <property type="term" value="F:RNA binding"/>
    <property type="evidence" value="ECO:0007669"/>
    <property type="project" value="TreeGrafter"/>
</dbReference>
<feature type="compositionally biased region" description="Low complexity" evidence="5">
    <location>
        <begin position="26"/>
        <end position="64"/>
    </location>
</feature>
<dbReference type="InterPro" id="IPR003959">
    <property type="entry name" value="ATPase_AAA_core"/>
</dbReference>
<feature type="domain" description="AAA+ ATPase" evidence="6">
    <location>
        <begin position="174"/>
        <end position="314"/>
    </location>
</feature>
<feature type="compositionally biased region" description="Basic and acidic residues" evidence="5">
    <location>
        <begin position="68"/>
        <end position="77"/>
    </location>
</feature>
<dbReference type="Proteomes" id="UP000325313">
    <property type="component" value="Unassembled WGS sequence"/>
</dbReference>
<keyword evidence="3" id="KW-0547">Nucleotide-binding</keyword>
<evidence type="ECO:0000313" key="8">
    <source>
        <dbReference type="EMBL" id="KAA1120362.1"/>
    </source>
</evidence>
<feature type="compositionally biased region" description="Low complexity" evidence="5">
    <location>
        <begin position="117"/>
        <end position="129"/>
    </location>
</feature>
<dbReference type="GO" id="GO:0005634">
    <property type="term" value="C:nucleus"/>
    <property type="evidence" value="ECO:0007669"/>
    <property type="project" value="TreeGrafter"/>
</dbReference>
<reference evidence="9 10" key="1">
    <citation type="submission" date="2019-05" db="EMBL/GenBank/DDBJ databases">
        <title>Emergence of the Ug99 lineage of the wheat stem rust pathogen through somatic hybridization.</title>
        <authorList>
            <person name="Li F."/>
            <person name="Upadhyaya N.M."/>
            <person name="Sperschneider J."/>
            <person name="Matny O."/>
            <person name="Nguyen-Phuc H."/>
            <person name="Mago R."/>
            <person name="Raley C."/>
            <person name="Miller M.E."/>
            <person name="Silverstein K.A.T."/>
            <person name="Henningsen E."/>
            <person name="Hirsch C.D."/>
            <person name="Visser B."/>
            <person name="Pretorius Z.A."/>
            <person name="Steffenson B.J."/>
            <person name="Schwessinger B."/>
            <person name="Dodds P.N."/>
            <person name="Figueroa M."/>
        </authorList>
    </citation>
    <scope>NUCLEOTIDE SEQUENCE [LARGE SCALE GENOMIC DNA]</scope>
    <source>
        <strain evidence="7">21-0</strain>
        <strain evidence="8 10">Ug99</strain>
    </source>
</reference>
<dbReference type="InterPro" id="IPR003593">
    <property type="entry name" value="AAA+_ATPase"/>
</dbReference>
<dbReference type="GO" id="GO:0042254">
    <property type="term" value="P:ribosome biogenesis"/>
    <property type="evidence" value="ECO:0007669"/>
    <property type="project" value="TreeGrafter"/>
</dbReference>
<dbReference type="EMBL" id="VSWC01000170">
    <property type="protein sequence ID" value="KAA1072382.1"/>
    <property type="molecule type" value="Genomic_DNA"/>
</dbReference>
<dbReference type="Pfam" id="PF17862">
    <property type="entry name" value="AAA_lid_3"/>
    <property type="match status" value="2"/>
</dbReference>
<name>A0A5B0M6J5_PUCGR</name>
<dbReference type="PANTHER" id="PTHR23077:SF171">
    <property type="entry name" value="NUCLEAR VALOSIN-CONTAINING PROTEIN-LIKE"/>
    <property type="match status" value="1"/>
</dbReference>
<dbReference type="GO" id="GO:0005524">
    <property type="term" value="F:ATP binding"/>
    <property type="evidence" value="ECO:0007669"/>
    <property type="project" value="UniProtKB-KW"/>
</dbReference>
<sequence length="795" mass="87435">MNTTPISTGNLLNRQIMGAYRKHHISLNSTPLPTNTTTTTEAATGTTSTTTPTTINLTDELTTNQEKLTIDHSHSEHPTTSSTSKRKLNSTHENLSRITNQSTHSPTTIKRTKSAFSNSKQSGNPSSSSLIKDTTPSVTLSDLGGIDGTVERLLELIGLPILHPEIFEFTGLKPIRGLLLCGPPGCGKTMLANAIANQLGVRLINVSSTSIVSGMSGESEKAIRDIFEQATKQAPCLLFIDEIDAITPKRETAQREMERRIVAQLLTCLDDLSLEKTDGKPVIVIGATNRPDSLDPALRRGGRFDHEILMGVPDEAAREQILRVLCSKLKLVDSFDYKQLARSTPGYVGADLTALTASAGVIAIKRIFEPDTKPHKLPDDNMIIDLTDSPSKEDLLVVETDLPNQEQEAPPADIFENLPSHLLSLPIINFLRSNPRKLNSQQLDRIRINQLDFERALNELQPSCKREGFSTIPDTTWSQIGAMHSVRDELNISIIQPIRYPEMFEKIGISSSFGVLLWGPPGCGKTLVAKAVANESQANFISVKGPELLNKYVGESEKAVRQVFIRARASAPCIIFFDELDALVPRRDDSLSESSSRVVNTLLTELDGLEPRKQIYVIGATNRPDVMDPAMVRPGRLDKMIFIDLPDRQDRWEIFKTLSSKLTFDSPASEAIQKLIQDDPRCAGYSGADIGGLIREAALIQLRKQIRNRTLLDPTGDRPHHLETQTTQEESLGIADFEEALAKVRPSVSSSQHKRYRALHSKFNGVSAGTLKVQDQDDDPSCKPRPAPCPPPLSS</sequence>
<evidence type="ECO:0000256" key="4">
    <source>
        <dbReference type="ARBA" id="ARBA00022840"/>
    </source>
</evidence>
<dbReference type="EMBL" id="VDEP01000245">
    <property type="protein sequence ID" value="KAA1120362.1"/>
    <property type="molecule type" value="Genomic_DNA"/>
</dbReference>
<feature type="region of interest" description="Disordered" evidence="5">
    <location>
        <begin position="767"/>
        <end position="795"/>
    </location>
</feature>
<dbReference type="GO" id="GO:0016887">
    <property type="term" value="F:ATP hydrolysis activity"/>
    <property type="evidence" value="ECO:0007669"/>
    <property type="project" value="InterPro"/>
</dbReference>
<dbReference type="PROSITE" id="PS00674">
    <property type="entry name" value="AAA"/>
    <property type="match status" value="1"/>
</dbReference>
<gene>
    <name evidence="7" type="ORF">PGT21_033583</name>
    <name evidence="8" type="ORF">PGTUg99_019191</name>
</gene>
<organism evidence="7 9">
    <name type="scientific">Puccinia graminis f. sp. tritici</name>
    <dbReference type="NCBI Taxonomy" id="56615"/>
    <lineage>
        <taxon>Eukaryota</taxon>
        <taxon>Fungi</taxon>
        <taxon>Dikarya</taxon>
        <taxon>Basidiomycota</taxon>
        <taxon>Pucciniomycotina</taxon>
        <taxon>Pucciniomycetes</taxon>
        <taxon>Pucciniales</taxon>
        <taxon>Pucciniaceae</taxon>
        <taxon>Puccinia</taxon>
    </lineage>
</organism>
<evidence type="ECO:0000256" key="1">
    <source>
        <dbReference type="ARBA" id="ARBA00006914"/>
    </source>
</evidence>
<evidence type="ECO:0000256" key="5">
    <source>
        <dbReference type="SAM" id="MobiDB-lite"/>
    </source>
</evidence>
<accession>A0A5B0M6J5</accession>
<comment type="similarity">
    <text evidence="1">Belongs to the AAA ATPase family.</text>
</comment>
<dbReference type="PANTHER" id="PTHR23077">
    <property type="entry name" value="AAA-FAMILY ATPASE"/>
    <property type="match status" value="1"/>
</dbReference>
<keyword evidence="2" id="KW-0677">Repeat</keyword>
<dbReference type="InterPro" id="IPR027417">
    <property type="entry name" value="P-loop_NTPase"/>
</dbReference>
<dbReference type="FunFam" id="3.40.50.300:FF:000018">
    <property type="entry name" value="Cell division control 48"/>
    <property type="match status" value="1"/>
</dbReference>
<dbReference type="Gene3D" id="3.40.50.300">
    <property type="entry name" value="P-loop containing nucleotide triphosphate hydrolases"/>
    <property type="match status" value="2"/>
</dbReference>
<dbReference type="SUPFAM" id="SSF52540">
    <property type="entry name" value="P-loop containing nucleoside triphosphate hydrolases"/>
    <property type="match status" value="2"/>
</dbReference>
<dbReference type="CDD" id="cd19518">
    <property type="entry name" value="RecA-like_NVL_r1-like"/>
    <property type="match status" value="1"/>
</dbReference>
<dbReference type="InterPro" id="IPR003960">
    <property type="entry name" value="ATPase_AAA_CS"/>
</dbReference>
<keyword evidence="4" id="KW-0067">ATP-binding</keyword>
<dbReference type="AlphaFoldDB" id="A0A5B0M6J5"/>
<keyword evidence="9" id="KW-1185">Reference proteome</keyword>
<feature type="region of interest" description="Disordered" evidence="5">
    <location>
        <begin position="26"/>
        <end position="134"/>
    </location>
</feature>
<feature type="compositionally biased region" description="Polar residues" evidence="5">
    <location>
        <begin position="91"/>
        <end position="109"/>
    </location>
</feature>
<protein>
    <recommendedName>
        <fullName evidence="6">AAA+ ATPase domain-containing protein</fullName>
    </recommendedName>
</protein>
<dbReference type="InterPro" id="IPR050168">
    <property type="entry name" value="AAA_ATPase_domain"/>
</dbReference>
<proteinExistence type="inferred from homology"/>
<dbReference type="OrthoDB" id="27435at2759"/>
<comment type="caution">
    <text evidence="7">The sequence shown here is derived from an EMBL/GenBank/DDBJ whole genome shotgun (WGS) entry which is preliminary data.</text>
</comment>
<feature type="compositionally biased region" description="Pro residues" evidence="5">
    <location>
        <begin position="783"/>
        <end position="795"/>
    </location>
</feature>
<feature type="domain" description="AAA+ ATPase" evidence="6">
    <location>
        <begin position="511"/>
        <end position="647"/>
    </location>
</feature>
<evidence type="ECO:0000313" key="7">
    <source>
        <dbReference type="EMBL" id="KAA1072382.1"/>
    </source>
</evidence>
<dbReference type="FunFam" id="3.40.50.300:FF:000365">
    <property type="entry name" value="Ribosome biogenesis ATPase RIX7"/>
    <property type="match status" value="1"/>
</dbReference>
<evidence type="ECO:0000259" key="6">
    <source>
        <dbReference type="SMART" id="SM00382"/>
    </source>
</evidence>
<dbReference type="InterPro" id="IPR041569">
    <property type="entry name" value="AAA_lid_3"/>
</dbReference>
<dbReference type="Gene3D" id="1.10.8.60">
    <property type="match status" value="2"/>
</dbReference>